<feature type="domain" description="Nuclear condensin complex subunit 3 C-terminal" evidence="2">
    <location>
        <begin position="2"/>
        <end position="68"/>
    </location>
</feature>
<protein>
    <recommendedName>
        <fullName evidence="2">Nuclear condensin complex subunit 3 C-terminal domain-containing protein</fullName>
    </recommendedName>
</protein>
<keyword evidence="4" id="KW-1185">Reference proteome</keyword>
<organism evidence="3 4">
    <name type="scientific">Cirrhinus mrigala</name>
    <name type="common">Mrigala</name>
    <dbReference type="NCBI Taxonomy" id="683832"/>
    <lineage>
        <taxon>Eukaryota</taxon>
        <taxon>Metazoa</taxon>
        <taxon>Chordata</taxon>
        <taxon>Craniata</taxon>
        <taxon>Vertebrata</taxon>
        <taxon>Euteleostomi</taxon>
        <taxon>Actinopterygii</taxon>
        <taxon>Neopterygii</taxon>
        <taxon>Teleostei</taxon>
        <taxon>Ostariophysi</taxon>
        <taxon>Cypriniformes</taxon>
        <taxon>Cyprinidae</taxon>
        <taxon>Labeoninae</taxon>
        <taxon>Labeonini</taxon>
        <taxon>Cirrhinus</taxon>
    </lineage>
</organism>
<dbReference type="EMBL" id="JAMKFB020000001">
    <property type="protein sequence ID" value="KAL0203817.1"/>
    <property type="molecule type" value="Genomic_DNA"/>
</dbReference>
<feature type="compositionally biased region" description="Polar residues" evidence="1">
    <location>
        <begin position="29"/>
        <end position="43"/>
    </location>
</feature>
<proteinExistence type="predicted"/>
<evidence type="ECO:0000256" key="1">
    <source>
        <dbReference type="SAM" id="MobiDB-lite"/>
    </source>
</evidence>
<evidence type="ECO:0000259" key="2">
    <source>
        <dbReference type="Pfam" id="PF12719"/>
    </source>
</evidence>
<reference evidence="3 4" key="1">
    <citation type="submission" date="2024-05" db="EMBL/GenBank/DDBJ databases">
        <title>Genome sequencing and assembly of Indian major carp, Cirrhinus mrigala (Hamilton, 1822).</title>
        <authorList>
            <person name="Mohindra V."/>
            <person name="Chowdhury L.M."/>
            <person name="Lal K."/>
            <person name="Jena J.K."/>
        </authorList>
    </citation>
    <scope>NUCLEOTIDE SEQUENCE [LARGE SCALE GENOMIC DNA]</scope>
    <source>
        <strain evidence="3">CM1030</strain>
        <tissue evidence="3">Blood</tissue>
    </source>
</reference>
<dbReference type="Pfam" id="PF12719">
    <property type="entry name" value="Cnd3"/>
    <property type="match status" value="1"/>
</dbReference>
<evidence type="ECO:0000313" key="4">
    <source>
        <dbReference type="Proteomes" id="UP001529510"/>
    </source>
</evidence>
<dbReference type="AlphaFoldDB" id="A0ABD0S1B3"/>
<comment type="caution">
    <text evidence="3">The sequence shown here is derived from an EMBL/GenBank/DDBJ whole genome shotgun (WGS) entry which is preliminary data.</text>
</comment>
<feature type="non-terminal residue" evidence="3">
    <location>
        <position position="1"/>
    </location>
</feature>
<sequence>PKIRISALRALIDQLLLNGLNILKDKSAPITQVPDSPNNSNGQPEPEPEEESTVQSILKMLSEFLDSE</sequence>
<feature type="non-terminal residue" evidence="3">
    <location>
        <position position="68"/>
    </location>
</feature>
<dbReference type="Proteomes" id="UP001529510">
    <property type="component" value="Unassembled WGS sequence"/>
</dbReference>
<feature type="region of interest" description="Disordered" evidence="1">
    <location>
        <begin position="27"/>
        <end position="54"/>
    </location>
</feature>
<gene>
    <name evidence="3" type="ORF">M9458_001835</name>
</gene>
<accession>A0ABD0S1B3</accession>
<name>A0ABD0S1B3_CIRMR</name>
<dbReference type="InterPro" id="IPR025977">
    <property type="entry name" value="Cnd3_C"/>
</dbReference>
<evidence type="ECO:0000313" key="3">
    <source>
        <dbReference type="EMBL" id="KAL0203817.1"/>
    </source>
</evidence>